<dbReference type="Proteomes" id="UP001372338">
    <property type="component" value="Unassembled WGS sequence"/>
</dbReference>
<dbReference type="AlphaFoldDB" id="A0AAN9HX97"/>
<proteinExistence type="predicted"/>
<evidence type="ECO:0000313" key="3">
    <source>
        <dbReference type="Proteomes" id="UP001372338"/>
    </source>
</evidence>
<protein>
    <submittedName>
        <fullName evidence="2">Uncharacterized protein</fullName>
    </submittedName>
</protein>
<gene>
    <name evidence="2" type="ORF">RIF29_29210</name>
</gene>
<comment type="caution">
    <text evidence="2">The sequence shown here is derived from an EMBL/GenBank/DDBJ whole genome shotgun (WGS) entry which is preliminary data.</text>
</comment>
<evidence type="ECO:0000313" key="2">
    <source>
        <dbReference type="EMBL" id="KAK7255790.1"/>
    </source>
</evidence>
<organism evidence="2 3">
    <name type="scientific">Crotalaria pallida</name>
    <name type="common">Smooth rattlebox</name>
    <name type="synonym">Crotalaria striata</name>
    <dbReference type="NCBI Taxonomy" id="3830"/>
    <lineage>
        <taxon>Eukaryota</taxon>
        <taxon>Viridiplantae</taxon>
        <taxon>Streptophyta</taxon>
        <taxon>Embryophyta</taxon>
        <taxon>Tracheophyta</taxon>
        <taxon>Spermatophyta</taxon>
        <taxon>Magnoliopsida</taxon>
        <taxon>eudicotyledons</taxon>
        <taxon>Gunneridae</taxon>
        <taxon>Pentapetalae</taxon>
        <taxon>rosids</taxon>
        <taxon>fabids</taxon>
        <taxon>Fabales</taxon>
        <taxon>Fabaceae</taxon>
        <taxon>Papilionoideae</taxon>
        <taxon>50 kb inversion clade</taxon>
        <taxon>genistoids sensu lato</taxon>
        <taxon>core genistoids</taxon>
        <taxon>Crotalarieae</taxon>
        <taxon>Crotalaria</taxon>
    </lineage>
</organism>
<sequence length="163" mass="17967">MSASFLFLSLSIFGFRKSEEGSTITVECLGAGNTRSLLTLEEATDTILFCSSIIHDLAYQAATIAMEKEHSDPLPFEGSEPTVEVAFVVSFLEERCGPMIRVEGGRFEVDLKVEWGVGAVTVRREGVDLGLGEAVTWGGMRLLFLFRRRKMSGREEGSRGNKH</sequence>
<accession>A0AAN9HX97</accession>
<reference evidence="2 3" key="1">
    <citation type="submission" date="2024-01" db="EMBL/GenBank/DDBJ databases">
        <title>The genomes of 5 underutilized Papilionoideae crops provide insights into root nodulation and disease resistanc.</title>
        <authorList>
            <person name="Yuan L."/>
        </authorList>
    </citation>
    <scope>NUCLEOTIDE SEQUENCE [LARGE SCALE GENOMIC DNA]</scope>
    <source>
        <strain evidence="2">ZHUSHIDOU_FW_LH</strain>
        <tissue evidence="2">Leaf</tissue>
    </source>
</reference>
<keyword evidence="3" id="KW-1185">Reference proteome</keyword>
<dbReference type="EMBL" id="JAYWIO010000006">
    <property type="protein sequence ID" value="KAK7255790.1"/>
    <property type="molecule type" value="Genomic_DNA"/>
</dbReference>
<evidence type="ECO:0000256" key="1">
    <source>
        <dbReference type="SAM" id="SignalP"/>
    </source>
</evidence>
<keyword evidence="1" id="KW-0732">Signal</keyword>
<name>A0AAN9HX97_CROPI</name>
<feature type="signal peptide" evidence="1">
    <location>
        <begin position="1"/>
        <end position="18"/>
    </location>
</feature>
<feature type="chain" id="PRO_5042924947" evidence="1">
    <location>
        <begin position="19"/>
        <end position="163"/>
    </location>
</feature>